<accession>A0A5B8NKN0</accession>
<evidence type="ECO:0000256" key="1">
    <source>
        <dbReference type="ARBA" id="ARBA00009820"/>
    </source>
</evidence>
<dbReference type="PANTHER" id="PTHR36842">
    <property type="entry name" value="PROTEIN TOLB HOMOLOG"/>
    <property type="match status" value="1"/>
</dbReference>
<dbReference type="Proteomes" id="UP000318453">
    <property type="component" value="Chromosome"/>
</dbReference>
<organism evidence="3 4">
    <name type="scientific">Euhalothece natronophila Z-M001</name>
    <dbReference type="NCBI Taxonomy" id="522448"/>
    <lineage>
        <taxon>Bacteria</taxon>
        <taxon>Bacillati</taxon>
        <taxon>Cyanobacteriota</taxon>
        <taxon>Cyanophyceae</taxon>
        <taxon>Oscillatoriophycideae</taxon>
        <taxon>Chroococcales</taxon>
        <taxon>Halothecacae</taxon>
        <taxon>Halothece cluster</taxon>
        <taxon>Euhalothece</taxon>
    </lineage>
</organism>
<dbReference type="AlphaFoldDB" id="A0A5B8NKN0"/>
<feature type="chain" id="PRO_5022806466" evidence="2">
    <location>
        <begin position="25"/>
        <end position="176"/>
    </location>
</feature>
<gene>
    <name evidence="3" type="ORF">FRE64_06585</name>
</gene>
<dbReference type="EMBL" id="CP042326">
    <property type="protein sequence ID" value="QDZ39624.1"/>
    <property type="molecule type" value="Genomic_DNA"/>
</dbReference>
<dbReference type="SUPFAM" id="SSF69304">
    <property type="entry name" value="Tricorn protease N-terminal domain"/>
    <property type="match status" value="1"/>
</dbReference>
<evidence type="ECO:0000313" key="4">
    <source>
        <dbReference type="Proteomes" id="UP000318453"/>
    </source>
</evidence>
<evidence type="ECO:0000313" key="3">
    <source>
        <dbReference type="EMBL" id="QDZ39624.1"/>
    </source>
</evidence>
<dbReference type="Gene3D" id="2.120.10.30">
    <property type="entry name" value="TolB, C-terminal domain"/>
    <property type="match status" value="1"/>
</dbReference>
<name>A0A5B8NKN0_9CHRO</name>
<keyword evidence="4" id="KW-1185">Reference proteome</keyword>
<dbReference type="KEGG" id="enn:FRE64_06585"/>
<dbReference type="InterPro" id="IPR011659">
    <property type="entry name" value="WD40"/>
</dbReference>
<feature type="signal peptide" evidence="2">
    <location>
        <begin position="1"/>
        <end position="24"/>
    </location>
</feature>
<evidence type="ECO:0000256" key="2">
    <source>
        <dbReference type="SAM" id="SignalP"/>
    </source>
</evidence>
<dbReference type="RefSeq" id="WP_146295224.1">
    <property type="nucleotide sequence ID" value="NZ_CP042326.1"/>
</dbReference>
<comment type="similarity">
    <text evidence="1">Belongs to the TolB family.</text>
</comment>
<dbReference type="OrthoDB" id="459216at2"/>
<proteinExistence type="inferred from homology"/>
<reference evidence="3" key="1">
    <citation type="submission" date="2019-08" db="EMBL/GenBank/DDBJ databases">
        <title>Carotenoids and Carotenoid Binding Proteins in the Halophilic Cyanobacterium Euhalothece sp. ZM00.</title>
        <authorList>
            <person name="Cho S.M."/>
            <person name="Song J.Y."/>
            <person name="Park Y.-I."/>
        </authorList>
    </citation>
    <scope>NUCLEOTIDE SEQUENCE [LARGE SCALE GENOMIC DNA]</scope>
    <source>
        <strain evidence="3">Z-M001</strain>
    </source>
</reference>
<dbReference type="PROSITE" id="PS51257">
    <property type="entry name" value="PROKAR_LIPOPROTEIN"/>
    <property type="match status" value="1"/>
</dbReference>
<keyword evidence="2" id="KW-0732">Signal</keyword>
<dbReference type="InterPro" id="IPR011042">
    <property type="entry name" value="6-blade_b-propeller_TolB-like"/>
</dbReference>
<dbReference type="Pfam" id="PF07676">
    <property type="entry name" value="PD40"/>
    <property type="match status" value="2"/>
</dbReference>
<protein>
    <submittedName>
        <fullName evidence="3">Tol biopolymer transporter periplasmic protein</fullName>
    </submittedName>
</protein>
<sequence length="176" mass="19739">MKKLIKPSKFLKLFSGLLLTSVLASCGGYPQVVDLPFSQGREGFNSPASEFKPQISGRYVAFVSDRNGSQDVYLYDWRDRALIDLPGLNSLDEMAQDPSVSKDGRLIAFTRTRRGRSDIYLYNRETRAKRNLTENLSAQVRNPSISADGSTIAFEANPDGNWDILIYNSSGERLYD</sequence>